<keyword evidence="2" id="KW-0812">Transmembrane</keyword>
<proteinExistence type="predicted"/>
<dbReference type="InterPro" id="IPR037682">
    <property type="entry name" value="TonB_C"/>
</dbReference>
<dbReference type="SUPFAM" id="SSF74653">
    <property type="entry name" value="TolA/TonB C-terminal domain"/>
    <property type="match status" value="1"/>
</dbReference>
<feature type="signal peptide" evidence="5">
    <location>
        <begin position="1"/>
        <end position="23"/>
    </location>
</feature>
<evidence type="ECO:0000256" key="3">
    <source>
        <dbReference type="ARBA" id="ARBA00022989"/>
    </source>
</evidence>
<evidence type="ECO:0000313" key="7">
    <source>
        <dbReference type="EMBL" id="CAB3678613.1"/>
    </source>
</evidence>
<reference evidence="7 8" key="1">
    <citation type="submission" date="2020-04" db="EMBL/GenBank/DDBJ databases">
        <authorList>
            <person name="De Canck E."/>
        </authorList>
    </citation>
    <scope>NUCLEOTIDE SEQUENCE [LARGE SCALE GENOMIC DNA]</scope>
    <source>
        <strain evidence="7 8">LMG 3441</strain>
    </source>
</reference>
<dbReference type="RefSeq" id="WP_175169252.1">
    <property type="nucleotide sequence ID" value="NZ_CADIJQ010000001.1"/>
</dbReference>
<dbReference type="Gene3D" id="3.30.1150.10">
    <property type="match status" value="1"/>
</dbReference>
<dbReference type="EMBL" id="CADIJQ010000001">
    <property type="protein sequence ID" value="CAB3678613.1"/>
    <property type="molecule type" value="Genomic_DNA"/>
</dbReference>
<evidence type="ECO:0000259" key="6">
    <source>
        <dbReference type="PROSITE" id="PS52015"/>
    </source>
</evidence>
<protein>
    <recommendedName>
        <fullName evidence="6">TonB C-terminal domain-containing protein</fullName>
    </recommendedName>
</protein>
<evidence type="ECO:0000313" key="8">
    <source>
        <dbReference type="Proteomes" id="UP000494269"/>
    </source>
</evidence>
<gene>
    <name evidence="7" type="ORF">LMG3441_01462</name>
</gene>
<evidence type="ECO:0000256" key="1">
    <source>
        <dbReference type="ARBA" id="ARBA00004167"/>
    </source>
</evidence>
<dbReference type="InterPro" id="IPR006260">
    <property type="entry name" value="TonB/TolA_C"/>
</dbReference>
<evidence type="ECO:0000256" key="4">
    <source>
        <dbReference type="ARBA" id="ARBA00023136"/>
    </source>
</evidence>
<dbReference type="AlphaFoldDB" id="A0A6S6ZKC7"/>
<comment type="subcellular location">
    <subcellularLocation>
        <location evidence="1">Membrane</location>
        <topology evidence="1">Single-pass membrane protein</topology>
    </subcellularLocation>
</comment>
<dbReference type="PROSITE" id="PS52015">
    <property type="entry name" value="TONB_CTD"/>
    <property type="match status" value="1"/>
</dbReference>
<feature type="chain" id="PRO_5028957501" description="TonB C-terminal domain-containing protein" evidence="5">
    <location>
        <begin position="24"/>
        <end position="307"/>
    </location>
</feature>
<dbReference type="GO" id="GO:0016020">
    <property type="term" value="C:membrane"/>
    <property type="evidence" value="ECO:0007669"/>
    <property type="project" value="UniProtKB-SubCell"/>
</dbReference>
<feature type="domain" description="TonB C-terminal" evidence="6">
    <location>
        <begin position="31"/>
        <end position="128"/>
    </location>
</feature>
<dbReference type="GO" id="GO:0055085">
    <property type="term" value="P:transmembrane transport"/>
    <property type="evidence" value="ECO:0007669"/>
    <property type="project" value="InterPro"/>
</dbReference>
<evidence type="ECO:0000256" key="2">
    <source>
        <dbReference type="ARBA" id="ARBA00022692"/>
    </source>
</evidence>
<accession>A0A6S6ZKC7</accession>
<dbReference type="Proteomes" id="UP000494269">
    <property type="component" value="Unassembled WGS sequence"/>
</dbReference>
<dbReference type="NCBIfam" id="TIGR01352">
    <property type="entry name" value="tonB_Cterm"/>
    <property type="match status" value="1"/>
</dbReference>
<keyword evidence="5" id="KW-0732">Signal</keyword>
<name>A0A6S6ZKC7_9BURK</name>
<evidence type="ECO:0000256" key="5">
    <source>
        <dbReference type="SAM" id="SignalP"/>
    </source>
</evidence>
<keyword evidence="3" id="KW-1133">Transmembrane helix</keyword>
<sequence>MPWRFRATCIAALVLSLSAPVAANTLTTQAEWNTAVRKQVQRKIVTPPAVLRAGRTLDVQVRIDILADGTLDAVTVSRSSGDPAVDDATIAMIRRAGRLPAFTPDIKSEKQSLMLPVRYVVEGSGNAPRAAAPAPAAQRTYANDALGLQISVPAPFHIAGHRKTSRYDVLVEIASASGGPPAVGGGNIVCTVGYQTTRVTKATSKHAPDSPEAQAARLAAVRNVQAAQGATLETLDSFVLAGIHGVDYVVAPGMQGNAGAGDIRQYTALYDAPQARAVLACATTRAAMASALPAFRQIRDGVGISGR</sequence>
<dbReference type="Pfam" id="PF13103">
    <property type="entry name" value="TonB_2"/>
    <property type="match status" value="1"/>
</dbReference>
<organism evidence="7 8">
    <name type="scientific">Achromobacter kerstersii</name>
    <dbReference type="NCBI Taxonomy" id="1353890"/>
    <lineage>
        <taxon>Bacteria</taxon>
        <taxon>Pseudomonadati</taxon>
        <taxon>Pseudomonadota</taxon>
        <taxon>Betaproteobacteria</taxon>
        <taxon>Burkholderiales</taxon>
        <taxon>Alcaligenaceae</taxon>
        <taxon>Achromobacter</taxon>
    </lineage>
</organism>
<keyword evidence="4" id="KW-0472">Membrane</keyword>
<keyword evidence="8" id="KW-1185">Reference proteome</keyword>